<accession>A0A8T2R596</accession>
<name>A0A8T2R596_CERRI</name>
<dbReference type="OMA" id="ENGRYMD"/>
<proteinExistence type="predicted"/>
<dbReference type="PANTHER" id="PTHR36492:SF2">
    <property type="entry name" value="[ACYL-CARRIER-PROTEIN] PHOSPHODIESTERASE PPTH"/>
    <property type="match status" value="1"/>
</dbReference>
<dbReference type="InterPro" id="IPR052963">
    <property type="entry name" value="Pantetheine_PDE"/>
</dbReference>
<dbReference type="AlphaFoldDB" id="A0A8T2R596"/>
<evidence type="ECO:0000313" key="3">
    <source>
        <dbReference type="Proteomes" id="UP000825935"/>
    </source>
</evidence>
<dbReference type="InterPro" id="IPR029052">
    <property type="entry name" value="Metallo-depent_PP-like"/>
</dbReference>
<evidence type="ECO:0000259" key="1">
    <source>
        <dbReference type="Pfam" id="PF00149"/>
    </source>
</evidence>
<comment type="caution">
    <text evidence="2">The sequence shown here is derived from an EMBL/GenBank/DDBJ whole genome shotgun (WGS) entry which is preliminary data.</text>
</comment>
<dbReference type="PANTHER" id="PTHR36492">
    <property type="match status" value="1"/>
</dbReference>
<evidence type="ECO:0000313" key="2">
    <source>
        <dbReference type="EMBL" id="KAH7290713.1"/>
    </source>
</evidence>
<protein>
    <recommendedName>
        <fullName evidence="1">Calcineurin-like phosphoesterase domain-containing protein</fullName>
    </recommendedName>
</protein>
<dbReference type="Proteomes" id="UP000825935">
    <property type="component" value="Chromosome 30"/>
</dbReference>
<dbReference type="EMBL" id="CM035435">
    <property type="protein sequence ID" value="KAH7290713.1"/>
    <property type="molecule type" value="Genomic_DNA"/>
</dbReference>
<dbReference type="GO" id="GO:0016787">
    <property type="term" value="F:hydrolase activity"/>
    <property type="evidence" value="ECO:0007669"/>
    <property type="project" value="InterPro"/>
</dbReference>
<dbReference type="SUPFAM" id="SSF56300">
    <property type="entry name" value="Metallo-dependent phosphatases"/>
    <property type="match status" value="1"/>
</dbReference>
<reference evidence="2" key="1">
    <citation type="submission" date="2021-08" db="EMBL/GenBank/DDBJ databases">
        <title>WGS assembly of Ceratopteris richardii.</title>
        <authorList>
            <person name="Marchant D.B."/>
            <person name="Chen G."/>
            <person name="Jenkins J."/>
            <person name="Shu S."/>
            <person name="Leebens-Mack J."/>
            <person name="Grimwood J."/>
            <person name="Schmutz J."/>
            <person name="Soltis P."/>
            <person name="Soltis D."/>
            <person name="Chen Z.-H."/>
        </authorList>
    </citation>
    <scope>NUCLEOTIDE SEQUENCE</scope>
    <source>
        <strain evidence="2">Whitten #5841</strain>
        <tissue evidence="2">Leaf</tissue>
    </source>
</reference>
<gene>
    <name evidence="2" type="ORF">KP509_30G060500</name>
</gene>
<organism evidence="2 3">
    <name type="scientific">Ceratopteris richardii</name>
    <name type="common">Triangle waterfern</name>
    <dbReference type="NCBI Taxonomy" id="49495"/>
    <lineage>
        <taxon>Eukaryota</taxon>
        <taxon>Viridiplantae</taxon>
        <taxon>Streptophyta</taxon>
        <taxon>Embryophyta</taxon>
        <taxon>Tracheophyta</taxon>
        <taxon>Polypodiopsida</taxon>
        <taxon>Polypodiidae</taxon>
        <taxon>Polypodiales</taxon>
        <taxon>Pteridineae</taxon>
        <taxon>Pteridaceae</taxon>
        <taxon>Parkerioideae</taxon>
        <taxon>Ceratopteris</taxon>
    </lineage>
</organism>
<dbReference type="OrthoDB" id="550558at2759"/>
<feature type="domain" description="Calcineurin-like phosphoesterase" evidence="1">
    <location>
        <begin position="86"/>
        <end position="180"/>
    </location>
</feature>
<dbReference type="InterPro" id="IPR004843">
    <property type="entry name" value="Calcineurin-like_PHP"/>
</dbReference>
<dbReference type="Pfam" id="PF00149">
    <property type="entry name" value="Metallophos"/>
    <property type="match status" value="1"/>
</dbReference>
<keyword evidence="3" id="KW-1185">Reference proteome</keyword>
<dbReference type="Gene3D" id="3.60.21.10">
    <property type="match status" value="1"/>
</dbReference>
<sequence>MNGVGGGWDCSPCLTMGVGENPLTLGNSWTNRELQAFRACRNSYGRSFLPATCMSKDRLGHDKRARRIMPAVVPVPQALPKDASSMRVFVISDLHTDYTENMAWVKKISSATFKQDTLIVAGDVAETLKTFEKTMALLKDRFRHVFFIPGNHDLWCRNVGSEKHMHSLEKLRRILNICRNLGVETEPKLIKRVGIIPLFSWYHQSFDKEPDIPGYKFPPLKLVCRDFQACKWHSPCSNIGDKLAIYFDNLNLEFWAAVEELTSNADQIISFSHFLPRLELCPEKRMLFYPNLPKVVGSDYLEVRIREIHGLAGSPSACHVFGHTHFCWDATLDGIRYIQAPLAYPAERLRRINGGGDWLPFCIYNSDSGGLINGPSPFYWSQYYLMNKRDPSNIQLAPWVNQFYKAVPDKI</sequence>